<sequence>MFPSNAGGNALTQMERDAVLNRTAIDRLDPNTTKVTVLGIVIAKQSVRTIAAGAGPSSSGRSSEERSVLNFTLRDSPRDTVNAACWGEPNNVLRVAGIFRIGDCIRVTSAVVRNRNLGSTHDQYSPDASSQFHLVLSVDREPRSDVSIANEDTFLEFIPLLQVPLRGASHVTTIADLLYCGHEMNDRHVSLLVGVQKIGTVTPISTRDGRQAQKLDITVCDQSHFGFKVTLWDEEHIHMSHLWKAKETVLYIADVRVRLNTLFGLVASADGKTVITVNPDMPEAVALFDYQQGVDLGDDVSEEAYVDTTVYTASQVSREVASRMQTGNVTPFTGVIYAFLNHFDLDGPGARLVTSRCGHCNFRLRSGEPLCANGTCPVAMGQAEPQCTEELDIPVTWTDHTGSLERSRISGRTAEALLGVTVDEFKSLTENELTALKWNFLLERFKVQFKVNFATTSSSWDPVLRVVSVSPVSMQEFVEKVFHVRV</sequence>
<proteinExistence type="inferred from homology"/>
<comment type="similarity">
    <text evidence="3">Belongs to the MEIOB family.</text>
</comment>
<evidence type="ECO:0000256" key="3">
    <source>
        <dbReference type="ARBA" id="ARBA00038329"/>
    </source>
</evidence>
<dbReference type="GO" id="GO:0008310">
    <property type="term" value="F:single-stranded DNA 3'-5' DNA exonuclease activity"/>
    <property type="evidence" value="ECO:0007669"/>
    <property type="project" value="TreeGrafter"/>
</dbReference>
<dbReference type="PANTHER" id="PTHR21166:SF2">
    <property type="entry name" value="CELL DIVISION CONTROL PROTEIN 24 OB DOMAIN-CONTAINING PROTEIN-RELATED"/>
    <property type="match status" value="1"/>
</dbReference>
<protein>
    <recommendedName>
        <fullName evidence="4">MEIOB-like N-terminal domain-containing protein</fullName>
    </recommendedName>
</protein>
<dbReference type="InterPro" id="IPR012340">
    <property type="entry name" value="NA-bd_OB-fold"/>
</dbReference>
<dbReference type="Proteomes" id="UP001321473">
    <property type="component" value="Unassembled WGS sequence"/>
</dbReference>
<dbReference type="AlphaFoldDB" id="A0AAQ4DAQ3"/>
<feature type="domain" description="MEIOB-like N-terminal" evidence="4">
    <location>
        <begin position="21"/>
        <end position="165"/>
    </location>
</feature>
<keyword evidence="1" id="KW-0238">DNA-binding</keyword>
<accession>A0AAQ4DAQ3</accession>
<name>A0AAQ4DAQ3_AMBAM</name>
<evidence type="ECO:0000313" key="6">
    <source>
        <dbReference type="Proteomes" id="UP001321473"/>
    </source>
</evidence>
<evidence type="ECO:0000313" key="5">
    <source>
        <dbReference type="EMBL" id="KAK8759543.1"/>
    </source>
</evidence>
<dbReference type="GO" id="GO:0000712">
    <property type="term" value="P:resolution of meiotic recombination intermediates"/>
    <property type="evidence" value="ECO:0007669"/>
    <property type="project" value="TreeGrafter"/>
</dbReference>
<keyword evidence="2" id="KW-0469">Meiosis</keyword>
<evidence type="ECO:0000256" key="1">
    <source>
        <dbReference type="ARBA" id="ARBA00023125"/>
    </source>
</evidence>
<dbReference type="InterPro" id="IPR052469">
    <property type="entry name" value="MEIOB"/>
</dbReference>
<keyword evidence="6" id="KW-1185">Reference proteome</keyword>
<dbReference type="EMBL" id="JARKHS020032936">
    <property type="protein sequence ID" value="KAK8759543.1"/>
    <property type="molecule type" value="Genomic_DNA"/>
</dbReference>
<dbReference type="GO" id="GO:0003697">
    <property type="term" value="F:single-stranded DNA binding"/>
    <property type="evidence" value="ECO:0007669"/>
    <property type="project" value="TreeGrafter"/>
</dbReference>
<evidence type="ECO:0000256" key="2">
    <source>
        <dbReference type="ARBA" id="ARBA00023254"/>
    </source>
</evidence>
<comment type="caution">
    <text evidence="5">The sequence shown here is derived from an EMBL/GenBank/DDBJ whole genome shotgun (WGS) entry which is preliminary data.</text>
</comment>
<reference evidence="5 6" key="1">
    <citation type="journal article" date="2023" name="Arcadia Sci">
        <title>De novo assembly of a long-read Amblyomma americanum tick genome.</title>
        <authorList>
            <person name="Chou S."/>
            <person name="Poskanzer K.E."/>
            <person name="Rollins M."/>
            <person name="Thuy-Boun P.S."/>
        </authorList>
    </citation>
    <scope>NUCLEOTIDE SEQUENCE [LARGE SCALE GENOMIC DNA]</scope>
    <source>
        <strain evidence="5">F_SG_1</strain>
        <tissue evidence="5">Salivary glands</tissue>
    </source>
</reference>
<dbReference type="PANTHER" id="PTHR21166">
    <property type="entry name" value="CELL DIVISION CONTROL PROTEIN 24 OB DOMAIN-CONTAINING PROTEIN-RELATED"/>
    <property type="match status" value="1"/>
</dbReference>
<evidence type="ECO:0000259" key="4">
    <source>
        <dbReference type="Pfam" id="PF24903"/>
    </source>
</evidence>
<dbReference type="SUPFAM" id="SSF50249">
    <property type="entry name" value="Nucleic acid-binding proteins"/>
    <property type="match status" value="2"/>
</dbReference>
<gene>
    <name evidence="5" type="ORF">V5799_002822</name>
</gene>
<dbReference type="Gene3D" id="2.40.50.140">
    <property type="entry name" value="Nucleic acid-binding proteins"/>
    <property type="match status" value="2"/>
</dbReference>
<dbReference type="InterPro" id="IPR056880">
    <property type="entry name" value="OB_MEIOB_N"/>
</dbReference>
<dbReference type="Pfam" id="PF24903">
    <property type="entry name" value="OB_MEIOB_N"/>
    <property type="match status" value="1"/>
</dbReference>
<organism evidence="5 6">
    <name type="scientific">Amblyomma americanum</name>
    <name type="common">Lone star tick</name>
    <dbReference type="NCBI Taxonomy" id="6943"/>
    <lineage>
        <taxon>Eukaryota</taxon>
        <taxon>Metazoa</taxon>
        <taxon>Ecdysozoa</taxon>
        <taxon>Arthropoda</taxon>
        <taxon>Chelicerata</taxon>
        <taxon>Arachnida</taxon>
        <taxon>Acari</taxon>
        <taxon>Parasitiformes</taxon>
        <taxon>Ixodida</taxon>
        <taxon>Ixodoidea</taxon>
        <taxon>Ixodidae</taxon>
        <taxon>Amblyomminae</taxon>
        <taxon>Amblyomma</taxon>
    </lineage>
</organism>